<evidence type="ECO:0000256" key="2">
    <source>
        <dbReference type="SAM" id="SignalP"/>
    </source>
</evidence>
<evidence type="ECO:0000313" key="3">
    <source>
        <dbReference type="EMBL" id="KRG19637.1"/>
    </source>
</evidence>
<reference evidence="4" key="3">
    <citation type="submission" date="2021-06" db="EMBL/GenBank/DDBJ databases">
        <title>Genomic Description and Analysis of Intracellular Bacteria, Candidatus Berkiella cookevillensis and Candidatus Berkiella aquae.</title>
        <authorList>
            <person name="Kidane D.T."/>
            <person name="Mehari Y.T."/>
            <person name="Rice F.C."/>
            <person name="Arivett B.A."/>
            <person name="Farone A.L."/>
            <person name="Berk S.G."/>
            <person name="Farone M.B."/>
        </authorList>
    </citation>
    <scope>NUCLEOTIDE SEQUENCE</scope>
    <source>
        <strain evidence="4">CC99</strain>
    </source>
</reference>
<feature type="region of interest" description="Disordered" evidence="1">
    <location>
        <begin position="26"/>
        <end position="47"/>
    </location>
</feature>
<feature type="signal peptide" evidence="2">
    <location>
        <begin position="1"/>
        <end position="19"/>
    </location>
</feature>
<proteinExistence type="predicted"/>
<dbReference type="RefSeq" id="WP_057623603.1">
    <property type="nucleotide sequence ID" value="NZ_LKHV02000001.1"/>
</dbReference>
<dbReference type="AlphaFoldDB" id="A0A0Q9YGF0"/>
<keyword evidence="5" id="KW-1185">Reference proteome</keyword>
<keyword evidence="2" id="KW-0732">Signal</keyword>
<reference evidence="4" key="2">
    <citation type="journal article" date="2016" name="Genome Announc.">
        <title>Draft Genome Sequences of Two Novel Amoeba-Resistant Intranuclear Bacteria, 'Candidatus Berkiella cookevillensis' and 'Candidatus Berkiella aquae'.</title>
        <authorList>
            <person name="Mehari Y.T."/>
            <person name="Arivett B.A."/>
            <person name="Farone A.L."/>
            <person name="Gunderson J.H."/>
            <person name="Farone M.B."/>
        </authorList>
    </citation>
    <scope>NUCLEOTIDE SEQUENCE</scope>
    <source>
        <strain evidence="4">CC99</strain>
    </source>
</reference>
<comment type="caution">
    <text evidence="3">The sequence shown here is derived from an EMBL/GenBank/DDBJ whole genome shotgun (WGS) entry which is preliminary data.</text>
</comment>
<feature type="chain" id="PRO_5043129646" description="Lipoprotein" evidence="2">
    <location>
        <begin position="20"/>
        <end position="72"/>
    </location>
</feature>
<protein>
    <recommendedName>
        <fullName evidence="6">Lipoprotein</fullName>
    </recommendedName>
</protein>
<organism evidence="3">
    <name type="scientific">Candidatus Berkiella cookevillensis</name>
    <dbReference type="NCBI Taxonomy" id="437022"/>
    <lineage>
        <taxon>Bacteria</taxon>
        <taxon>Pseudomonadati</taxon>
        <taxon>Pseudomonadota</taxon>
        <taxon>Gammaproteobacteria</taxon>
        <taxon>Candidatus Berkiellales</taxon>
        <taxon>Candidatus Berkiellaceae</taxon>
        <taxon>Candidatus Berkiella</taxon>
    </lineage>
</organism>
<reference evidence="3" key="1">
    <citation type="submission" date="2015-09" db="EMBL/GenBank/DDBJ databases">
        <title>Draft Genome Sequences of Two Novel Amoeba-resistant Intranuclear Bacteria, Candidatus Berkiella cookevillensis and Candidatus Berkiella aquae.</title>
        <authorList>
            <person name="Mehari Y.T."/>
            <person name="Arivett B.A."/>
            <person name="Farone A.L."/>
            <person name="Gunderson J.H."/>
            <person name="Farone M.B."/>
        </authorList>
    </citation>
    <scope>NUCLEOTIDE SEQUENCE [LARGE SCALE GENOMIC DNA]</scope>
    <source>
        <strain evidence="3">CC99</strain>
    </source>
</reference>
<dbReference type="EMBL" id="LKHV02000001">
    <property type="protein sequence ID" value="MCS5707634.1"/>
    <property type="molecule type" value="Genomic_DNA"/>
</dbReference>
<feature type="compositionally biased region" description="Low complexity" evidence="1">
    <location>
        <begin position="29"/>
        <end position="38"/>
    </location>
</feature>
<dbReference type="EMBL" id="LKHV01000002">
    <property type="protein sequence ID" value="KRG19637.1"/>
    <property type="molecule type" value="Genomic_DNA"/>
</dbReference>
<evidence type="ECO:0000256" key="1">
    <source>
        <dbReference type="SAM" id="MobiDB-lite"/>
    </source>
</evidence>
<name>A0A0Q9YGF0_9GAMM</name>
<dbReference type="Proteomes" id="UP000051494">
    <property type="component" value="Unassembled WGS sequence"/>
</dbReference>
<sequence length="72" mass="8190">MKKISLAIVVAMIVCTMNACSHLRKENTASAQSQSASQPKKSNSISKWLFQKEPAHYSESYDRGVYRVRDRK</sequence>
<accession>A0A0Q9YGF0</accession>
<gene>
    <name evidence="4" type="ORF">CC99x_001810</name>
    <name evidence="3" type="ORF">CC99x_00650</name>
</gene>
<evidence type="ECO:0000313" key="4">
    <source>
        <dbReference type="EMBL" id="MCS5707634.1"/>
    </source>
</evidence>
<evidence type="ECO:0008006" key="6">
    <source>
        <dbReference type="Google" id="ProtNLM"/>
    </source>
</evidence>
<evidence type="ECO:0000313" key="5">
    <source>
        <dbReference type="Proteomes" id="UP000051494"/>
    </source>
</evidence>